<dbReference type="PANTHER" id="PTHR22991:SF40">
    <property type="entry name" value="PROTEIN CBG13490"/>
    <property type="match status" value="1"/>
</dbReference>
<feature type="signal peptide" evidence="3">
    <location>
        <begin position="1"/>
        <end position="33"/>
    </location>
</feature>
<dbReference type="SUPFAM" id="SSF56436">
    <property type="entry name" value="C-type lectin-like"/>
    <property type="match status" value="2"/>
</dbReference>
<dbReference type="InterPro" id="IPR001304">
    <property type="entry name" value="C-type_lectin-like"/>
</dbReference>
<dbReference type="Proteomes" id="UP001432027">
    <property type="component" value="Unassembled WGS sequence"/>
</dbReference>
<dbReference type="CDD" id="cd00041">
    <property type="entry name" value="CUB"/>
    <property type="match status" value="1"/>
</dbReference>
<evidence type="ECO:0000313" key="7">
    <source>
        <dbReference type="Proteomes" id="UP001432027"/>
    </source>
</evidence>
<keyword evidence="7" id="KW-1185">Reference proteome</keyword>
<dbReference type="InterPro" id="IPR050976">
    <property type="entry name" value="Snaclec"/>
</dbReference>
<organism evidence="6 7">
    <name type="scientific">Pristionchus entomophagus</name>
    <dbReference type="NCBI Taxonomy" id="358040"/>
    <lineage>
        <taxon>Eukaryota</taxon>
        <taxon>Metazoa</taxon>
        <taxon>Ecdysozoa</taxon>
        <taxon>Nematoda</taxon>
        <taxon>Chromadorea</taxon>
        <taxon>Rhabditida</taxon>
        <taxon>Rhabditina</taxon>
        <taxon>Diplogasteromorpha</taxon>
        <taxon>Diplogasteroidea</taxon>
        <taxon>Neodiplogasteridae</taxon>
        <taxon>Pristionchus</taxon>
    </lineage>
</organism>
<dbReference type="AlphaFoldDB" id="A0AAV5SS62"/>
<feature type="non-terminal residue" evidence="6">
    <location>
        <position position="1"/>
    </location>
</feature>
<reference evidence="6" key="1">
    <citation type="submission" date="2023-10" db="EMBL/GenBank/DDBJ databases">
        <title>Genome assembly of Pristionchus species.</title>
        <authorList>
            <person name="Yoshida K."/>
            <person name="Sommer R.J."/>
        </authorList>
    </citation>
    <scope>NUCLEOTIDE SEQUENCE</scope>
    <source>
        <strain evidence="6">RS0144</strain>
    </source>
</reference>
<accession>A0AAV5SS62</accession>
<dbReference type="PROSITE" id="PS01180">
    <property type="entry name" value="CUB"/>
    <property type="match status" value="1"/>
</dbReference>
<dbReference type="Gene3D" id="3.10.100.10">
    <property type="entry name" value="Mannose-Binding Protein A, subunit A"/>
    <property type="match status" value="2"/>
</dbReference>
<dbReference type="SMART" id="SM00034">
    <property type="entry name" value="CLECT"/>
    <property type="match status" value="1"/>
</dbReference>
<dbReference type="PANTHER" id="PTHR22991">
    <property type="entry name" value="PROTEIN CBG13490"/>
    <property type="match status" value="1"/>
</dbReference>
<dbReference type="InterPro" id="IPR035914">
    <property type="entry name" value="Sperma_CUB_dom_sf"/>
</dbReference>
<comment type="caution">
    <text evidence="6">The sequence shown here is derived from an EMBL/GenBank/DDBJ whole genome shotgun (WGS) entry which is preliminary data.</text>
</comment>
<dbReference type="PROSITE" id="PS00615">
    <property type="entry name" value="C_TYPE_LECTIN_1"/>
    <property type="match status" value="1"/>
</dbReference>
<evidence type="ECO:0008006" key="8">
    <source>
        <dbReference type="Google" id="ProtNLM"/>
    </source>
</evidence>
<dbReference type="InterPro" id="IPR018378">
    <property type="entry name" value="C-type_lectin_CS"/>
</dbReference>
<dbReference type="InterPro" id="IPR000859">
    <property type="entry name" value="CUB_dom"/>
</dbReference>
<feature type="domain" description="CUB" evidence="4">
    <location>
        <begin position="299"/>
        <end position="415"/>
    </location>
</feature>
<proteinExistence type="predicted"/>
<evidence type="ECO:0000259" key="5">
    <source>
        <dbReference type="PROSITE" id="PS50041"/>
    </source>
</evidence>
<dbReference type="Gene3D" id="2.60.120.290">
    <property type="entry name" value="Spermadhesin, CUB domain"/>
    <property type="match status" value="1"/>
</dbReference>
<dbReference type="PROSITE" id="PS50041">
    <property type="entry name" value="C_TYPE_LECTIN_2"/>
    <property type="match status" value="1"/>
</dbReference>
<evidence type="ECO:0000313" key="6">
    <source>
        <dbReference type="EMBL" id="GMS82905.1"/>
    </source>
</evidence>
<evidence type="ECO:0000256" key="3">
    <source>
        <dbReference type="SAM" id="SignalP"/>
    </source>
</evidence>
<dbReference type="SUPFAM" id="SSF49854">
    <property type="entry name" value="Spermadhesin, CUB domain"/>
    <property type="match status" value="1"/>
</dbReference>
<sequence length="415" mass="46365">CFTPVVHFSRIRVVMRRPLFLIIVFFILPTVRSSCPDNWNLVRDGECRKCPYHSPTLAFDDVISTTIVDCNKYQAQPIIIHNEEHQSYWKQQAAWNEYYTTIALTCNWNTKKWEWVDGSPLDYAPPAYDSELDGECKSACIWIINKDTGHWNINCDGKPKTIQICCIAQLEQIHCEGFYDNSEDGPCYQIGPKEEKWQDAQKTCQNLGADLASIHTQNENSFVRRLAVSSGNVKGLFLGATIEGKGDGFGWIDGTAWDYQNFYAGFPVSGLGDCIVLDTEGSSGQWVNTDCNSLYSFVCVNQLIEPVCSEGPWKEGEAILTPGFPFNASVPCDYMLSVEPGKRVEVQIQYLEANSCCDQLIIYDGYVGGSIKGNYTGARYSSLIAGTSSSNFMRVSWQPNGGVNVRGAVFSFKAI</sequence>
<evidence type="ECO:0000256" key="1">
    <source>
        <dbReference type="ARBA" id="ARBA00023157"/>
    </source>
</evidence>
<evidence type="ECO:0000259" key="4">
    <source>
        <dbReference type="PROSITE" id="PS01180"/>
    </source>
</evidence>
<name>A0AAV5SS62_9BILA</name>
<protein>
    <recommendedName>
        <fullName evidence="8">C-type lectin</fullName>
    </recommendedName>
</protein>
<keyword evidence="1" id="KW-1015">Disulfide bond</keyword>
<evidence type="ECO:0000256" key="2">
    <source>
        <dbReference type="PROSITE-ProRule" id="PRU00059"/>
    </source>
</evidence>
<gene>
    <name evidence="6" type="ORF">PENTCL1PPCAC_5080</name>
</gene>
<dbReference type="Pfam" id="PF00059">
    <property type="entry name" value="Lectin_C"/>
    <property type="match status" value="1"/>
</dbReference>
<dbReference type="EMBL" id="BTSX01000002">
    <property type="protein sequence ID" value="GMS82905.1"/>
    <property type="molecule type" value="Genomic_DNA"/>
</dbReference>
<keyword evidence="3" id="KW-0732">Signal</keyword>
<dbReference type="InterPro" id="IPR016187">
    <property type="entry name" value="CTDL_fold"/>
</dbReference>
<comment type="caution">
    <text evidence="2">Lacks conserved residue(s) required for the propagation of feature annotation.</text>
</comment>
<feature type="domain" description="C-type lectin" evidence="5">
    <location>
        <begin position="183"/>
        <end position="300"/>
    </location>
</feature>
<dbReference type="InterPro" id="IPR016186">
    <property type="entry name" value="C-type_lectin-like/link_sf"/>
</dbReference>
<feature type="chain" id="PRO_5043921536" description="C-type lectin" evidence="3">
    <location>
        <begin position="34"/>
        <end position="415"/>
    </location>
</feature>
<dbReference type="SMART" id="SM00042">
    <property type="entry name" value="CUB"/>
    <property type="match status" value="1"/>
</dbReference>
<dbReference type="CDD" id="cd00037">
    <property type="entry name" value="CLECT"/>
    <property type="match status" value="2"/>
</dbReference>
<dbReference type="Pfam" id="PF00431">
    <property type="entry name" value="CUB"/>
    <property type="match status" value="1"/>
</dbReference>